<evidence type="ECO:0000313" key="3">
    <source>
        <dbReference type="Proteomes" id="UP001595939"/>
    </source>
</evidence>
<proteinExistence type="predicted"/>
<evidence type="ECO:0000256" key="1">
    <source>
        <dbReference type="SAM" id="MobiDB-lite"/>
    </source>
</evidence>
<reference evidence="3" key="1">
    <citation type="journal article" date="2019" name="Int. J. Syst. Evol. Microbiol.">
        <title>The Global Catalogue of Microorganisms (GCM) 10K type strain sequencing project: providing services to taxonomists for standard genome sequencing and annotation.</title>
        <authorList>
            <consortium name="The Broad Institute Genomics Platform"/>
            <consortium name="The Broad Institute Genome Sequencing Center for Infectious Disease"/>
            <person name="Wu L."/>
            <person name="Ma J."/>
        </authorList>
    </citation>
    <scope>NUCLEOTIDE SEQUENCE [LARGE SCALE GENOMIC DNA]</scope>
    <source>
        <strain evidence="3">CCUG 39970</strain>
    </source>
</reference>
<sequence length="105" mass="11772">MPRAKITRSRGEPFADLNRDRLRAELHAQVDRLLPLPTFMRLNLRLKTAPDAFSVPIRVRVPPGTTHRALATLARKLSRLNDVPTPPHPALVAAEHHAPVDTRRG</sequence>
<evidence type="ECO:0000313" key="2">
    <source>
        <dbReference type="EMBL" id="MFC4455266.1"/>
    </source>
</evidence>
<dbReference type="EMBL" id="JBHSEG010000008">
    <property type="protein sequence ID" value="MFC4455266.1"/>
    <property type="molecule type" value="Genomic_DNA"/>
</dbReference>
<feature type="compositionally biased region" description="Basic and acidic residues" evidence="1">
    <location>
        <begin position="94"/>
        <end position="105"/>
    </location>
</feature>
<keyword evidence="3" id="KW-1185">Reference proteome</keyword>
<accession>A0ABV8YA72</accession>
<comment type="caution">
    <text evidence="2">The sequence shown here is derived from an EMBL/GenBank/DDBJ whole genome shotgun (WGS) entry which is preliminary data.</text>
</comment>
<organism evidence="2 3">
    <name type="scientific">Deinococcus sonorensis</name>
    <dbReference type="NCBI Taxonomy" id="309891"/>
    <lineage>
        <taxon>Bacteria</taxon>
        <taxon>Thermotogati</taxon>
        <taxon>Deinococcota</taxon>
        <taxon>Deinococci</taxon>
        <taxon>Deinococcales</taxon>
        <taxon>Deinococcaceae</taxon>
        <taxon>Deinococcus</taxon>
    </lineage>
</organism>
<protein>
    <submittedName>
        <fullName evidence="2">Uncharacterized protein</fullName>
    </submittedName>
</protein>
<dbReference type="RefSeq" id="WP_380129979.1">
    <property type="nucleotide sequence ID" value="NZ_JBHSEG010000008.1"/>
</dbReference>
<dbReference type="Proteomes" id="UP001595939">
    <property type="component" value="Unassembled WGS sequence"/>
</dbReference>
<name>A0ABV8YA72_9DEIO</name>
<gene>
    <name evidence="2" type="ORF">ACFO0P_15925</name>
</gene>
<feature type="region of interest" description="Disordered" evidence="1">
    <location>
        <begin position="81"/>
        <end position="105"/>
    </location>
</feature>